<dbReference type="InterPro" id="IPR053913">
    <property type="entry name" value="NADAR-DarT1"/>
</dbReference>
<protein>
    <submittedName>
        <fullName evidence="1">Uncharacterized protein</fullName>
    </submittedName>
</protein>
<comment type="caution">
    <text evidence="1">The sequence shown here is derived from an EMBL/GenBank/DDBJ whole genome shotgun (WGS) entry which is preliminary data.</text>
</comment>
<gene>
    <name evidence="1" type="ORF">ENW55_08185</name>
</gene>
<organism evidence="1">
    <name type="scientific">Pseudothermotoga hypogea</name>
    <dbReference type="NCBI Taxonomy" id="57487"/>
    <lineage>
        <taxon>Bacteria</taxon>
        <taxon>Thermotogati</taxon>
        <taxon>Thermotogota</taxon>
        <taxon>Thermotogae</taxon>
        <taxon>Thermotogales</taxon>
        <taxon>Thermotogaceae</taxon>
        <taxon>Pseudothermotoga</taxon>
    </lineage>
</organism>
<dbReference type="AlphaFoldDB" id="A0A832I729"/>
<accession>A0A832I729</accession>
<name>A0A832I729_9THEM</name>
<sequence length="252" mass="29630">MGEVNKTGKQPKLDLPKKGKRPVFVVSDREDMLVEEIQVLFDWFPGMSLDQRRKNIESLHKKFLQIHPGKRILEISTSSPEEIGRATSSFKLKMLYEGQQKPIEVIYQASKVFRNGEQFLDLLDKSPLEAKKDKRLRESELDHFNYLGEKWELVPKDSPQHMDPLIVTRFYNWLYINALDQNKKLAQRLVGFDAFTDIMFNPKKSYSCSARAVALYVALYRKKVLKKALKSRKDYEEIIFEYFRVRTESKSN</sequence>
<dbReference type="Pfam" id="PF22397">
    <property type="entry name" value="NADAR-DarT1"/>
    <property type="match status" value="1"/>
</dbReference>
<proteinExistence type="predicted"/>
<reference evidence="1" key="1">
    <citation type="journal article" date="2020" name="mSystems">
        <title>Genome- and Community-Level Interaction Insights into Carbon Utilization and Element Cycling Functions of Hydrothermarchaeota in Hydrothermal Sediment.</title>
        <authorList>
            <person name="Zhou Z."/>
            <person name="Liu Y."/>
            <person name="Xu W."/>
            <person name="Pan J."/>
            <person name="Luo Z.H."/>
            <person name="Li M."/>
        </authorList>
    </citation>
    <scope>NUCLEOTIDE SEQUENCE [LARGE SCALE GENOMIC DNA]</scope>
    <source>
        <strain evidence="1">SpSt-86</strain>
    </source>
</reference>
<evidence type="ECO:0000313" key="1">
    <source>
        <dbReference type="EMBL" id="HGZ79948.1"/>
    </source>
</evidence>
<dbReference type="EMBL" id="DTKQ01000053">
    <property type="protein sequence ID" value="HGZ79948.1"/>
    <property type="molecule type" value="Genomic_DNA"/>
</dbReference>